<gene>
    <name evidence="3" type="ORF">HNR38_003070</name>
</gene>
<evidence type="ECO:0000259" key="1">
    <source>
        <dbReference type="Pfam" id="PF01973"/>
    </source>
</evidence>
<dbReference type="RefSeq" id="WP_183705883.1">
    <property type="nucleotide sequence ID" value="NZ_JACHFE010000009.1"/>
</dbReference>
<evidence type="ECO:0008006" key="5">
    <source>
        <dbReference type="Google" id="ProtNLM"/>
    </source>
</evidence>
<evidence type="ECO:0000259" key="2">
    <source>
        <dbReference type="Pfam" id="PF20157"/>
    </source>
</evidence>
<keyword evidence="4" id="KW-1185">Reference proteome</keyword>
<organism evidence="3 4">
    <name type="scientific">Marinobacter oulmenensis</name>
    <dbReference type="NCBI Taxonomy" id="643747"/>
    <lineage>
        <taxon>Bacteria</taxon>
        <taxon>Pseudomonadati</taxon>
        <taxon>Pseudomonadota</taxon>
        <taxon>Gammaproteobacteria</taxon>
        <taxon>Pseudomonadales</taxon>
        <taxon>Marinobacteraceae</taxon>
        <taxon>Marinobacter</taxon>
    </lineage>
</organism>
<dbReference type="Pfam" id="PF01973">
    <property type="entry name" value="MptE-like"/>
    <property type="match status" value="1"/>
</dbReference>
<name>A0A840UED4_9GAMM</name>
<protein>
    <recommendedName>
        <fullName evidence="5">DUF115 domain-containing protein</fullName>
    </recommendedName>
</protein>
<accession>A0A840UED4</accession>
<proteinExistence type="predicted"/>
<dbReference type="Pfam" id="PF20157">
    <property type="entry name" value="Maf_flag10_N"/>
    <property type="match status" value="1"/>
</dbReference>
<feature type="domain" description="Glycosyltransferase Maf N-terminal" evidence="2">
    <location>
        <begin position="22"/>
        <end position="232"/>
    </location>
</feature>
<dbReference type="InterPro" id="IPR045376">
    <property type="entry name" value="Maf_N"/>
</dbReference>
<feature type="domain" description="6-hydroxymethylpterin diphosphokinase MptE-like" evidence="1">
    <location>
        <begin position="269"/>
        <end position="435"/>
    </location>
</feature>
<dbReference type="Proteomes" id="UP000591735">
    <property type="component" value="Unassembled WGS sequence"/>
</dbReference>
<comment type="caution">
    <text evidence="3">The sequence shown here is derived from an EMBL/GenBank/DDBJ whole genome shotgun (WGS) entry which is preliminary data.</text>
</comment>
<dbReference type="PANTHER" id="PTHR41786:SF1">
    <property type="entry name" value="6-HYDROXYMETHYLPTERIN DIPHOSPHOKINASE MPTE-LIKE DOMAIN-CONTAINING PROTEIN"/>
    <property type="match status" value="1"/>
</dbReference>
<evidence type="ECO:0000313" key="3">
    <source>
        <dbReference type="EMBL" id="MBB5322563.1"/>
    </source>
</evidence>
<dbReference type="InterPro" id="IPR002826">
    <property type="entry name" value="MptE-like"/>
</dbReference>
<dbReference type="Gene3D" id="3.90.1480.10">
    <property type="entry name" value="Alpha-2,3-sialyltransferase"/>
    <property type="match status" value="1"/>
</dbReference>
<dbReference type="PANTHER" id="PTHR41786">
    <property type="entry name" value="MOTILITY ACCESSORY FACTOR MAF"/>
    <property type="match status" value="1"/>
</dbReference>
<reference evidence="3 4" key="1">
    <citation type="submission" date="2020-08" db="EMBL/GenBank/DDBJ databases">
        <title>Genomic Encyclopedia of Type Strains, Phase IV (KMG-IV): sequencing the most valuable type-strain genomes for metagenomic binning, comparative biology and taxonomic classification.</title>
        <authorList>
            <person name="Goeker M."/>
        </authorList>
    </citation>
    <scope>NUCLEOTIDE SEQUENCE [LARGE SCALE GENOMIC DNA]</scope>
    <source>
        <strain evidence="3 4">DSM 22359</strain>
    </source>
</reference>
<sequence>MGKKRQDADGTDQTEQLMRRMQANLSYFQKNHPAVYQMLATINLENVELVVTPGQNDVDMIAYGKSCYRGLAREFSLDEAKGVLRENPEERRIQTFAPPSADNYRKKTFVNRLLQDTILASPIGGRAFTGYIRGNFFPSIVFLGVGLGYHIDWLTKNAPIINGIVIEREPEKFAVSLYTVDWAAICSRFARKGRSLTFAIGKADSQEEVRELVSRSMTKDVPFYPFFSTYYNHLADVEIARGVLDTAKDLSVVSTNWIDYDNELIRLKNTSHNFNAGGAYVARAPGKVINKPVIVVGSGPSIDKRIDDIKKIRDQVTVISAGTGLGGLLGAGIIPDFQVELDPGHVVYRFHSAFDQELLKQITLLAVNEVNPKVPTLFGDTFYFFKFDNGLPYALGLEKSTFNGCNPTVTNAALAISHAMGVREVYLFGTDYGFESEDHDHADHSIYGRKNESDIAQRIRENAKNPAKSINRKKTFEVPAVNGGTVLTRGDYYSAKRSVEDLIHSLKVGNRPFDVFNCAEGAVIAGVEWLPSEDLQARFDCLGEVAGSTGFDHDMIKEVSETLPESLLEQVLPGLHRELSRMCNQFERLLRSARLNGRRDLCEVVNEIRQQVSEIRPPKGEAASRAFVYAHQLLSGSVKHFLYVGLCHGMACENKELNAFLQKWKENFKAFLVELPAHFERVMFSKLPVSEDPWALRTLYNPDPEFTGEMPLDSRGAK</sequence>
<evidence type="ECO:0000313" key="4">
    <source>
        <dbReference type="Proteomes" id="UP000591735"/>
    </source>
</evidence>
<dbReference type="AlphaFoldDB" id="A0A840UED4"/>
<dbReference type="EMBL" id="JACHFE010000009">
    <property type="protein sequence ID" value="MBB5322563.1"/>
    <property type="molecule type" value="Genomic_DNA"/>
</dbReference>